<dbReference type="Gene3D" id="3.40.50.1110">
    <property type="entry name" value="SGNH hydrolase"/>
    <property type="match status" value="2"/>
</dbReference>
<dbReference type="Proteomes" id="UP000475117">
    <property type="component" value="Chromosome"/>
</dbReference>
<dbReference type="SUPFAM" id="SSF52266">
    <property type="entry name" value="SGNH hydrolase"/>
    <property type="match status" value="2"/>
</dbReference>
<evidence type="ECO:0000313" key="3">
    <source>
        <dbReference type="Proteomes" id="UP000475117"/>
    </source>
</evidence>
<keyword evidence="3" id="KW-1185">Reference proteome</keyword>
<sequence length="704" mass="77908">MHRFFLLITLILGTLAPSFAKPTTKVACVGDSITFGATIVDRERLSYPAQLAARLGNAYEVRNFGVSARTILSKGDRPYIATQQYQAALQWKPDAVILMLGTNDSKPHNWKHRDEFLHDATSLIESFQQLPSSPRVLVCVPPPVFKEGVIRNAPIRDHIRPALHQAAITTGAEIIDFTPFLIEHARHFPDAVHPTALGAEVLAQRLSMILRTPRVPVLGFEGLGERLKQGHFHGHPMVEFEADGVPARIVRPRRPAAGYPWIWRARFWNHEPQFDRAMLELGWHIAYIDVSHLYGSQKAIDRWNKFHNLLTSQGLSNKPIIEAMSRGGLIAHNWAAANPTKVAGIYADNPVMDIKSWPLGMPGAGSPKDIPRLIDAYNFTSKEDALAWNQNPVDQIHTLASARVPAFYVVGSQDKVVPTAANAERAISAYLQAGAPVEVIRKPQAGHHPHSLVDPTPLVHWALRCAGTPMNPAAAPTPGAEFRGRSAGWGSGTWWDQFERINQLSSQHQDLELVFLGDSITQSWTGSHHRLATADGNRAIDRTFGKHWKTASFGISGDRTEHLLYRVQHGNFDHISPKVIVLTIGVNNLNIGKHTPAQVADGIKATVNALRTKCPRSHILVLGPLPSGRAPDAPRRTDIRTIHHMIAPLGAHPQVTYKNISNTFILADGTLNPELFTSDFIHLKPAGYDAWAKAIKDDIQRLMR</sequence>
<dbReference type="Pfam" id="PF13472">
    <property type="entry name" value="Lipase_GDSL_2"/>
    <property type="match status" value="2"/>
</dbReference>
<dbReference type="InterPro" id="IPR013830">
    <property type="entry name" value="SGNH_hydro"/>
</dbReference>
<accession>A0A6B3L712</accession>
<dbReference type="RefSeq" id="WP_164365432.1">
    <property type="nucleotide sequence ID" value="NZ_CP066776.1"/>
</dbReference>
<organism evidence="2 3">
    <name type="scientific">Sulfuriroseicoccus oceanibius</name>
    <dbReference type="NCBI Taxonomy" id="2707525"/>
    <lineage>
        <taxon>Bacteria</taxon>
        <taxon>Pseudomonadati</taxon>
        <taxon>Verrucomicrobiota</taxon>
        <taxon>Verrucomicrobiia</taxon>
        <taxon>Verrucomicrobiales</taxon>
        <taxon>Verrucomicrobiaceae</taxon>
        <taxon>Sulfuriroseicoccus</taxon>
    </lineage>
</organism>
<dbReference type="InterPro" id="IPR051532">
    <property type="entry name" value="Ester_Hydrolysis_Enzymes"/>
</dbReference>
<dbReference type="GO" id="GO:0016788">
    <property type="term" value="F:hydrolase activity, acting on ester bonds"/>
    <property type="evidence" value="ECO:0007669"/>
    <property type="project" value="UniProtKB-ARBA"/>
</dbReference>
<dbReference type="Gene3D" id="3.40.50.1820">
    <property type="entry name" value="alpha/beta hydrolase"/>
    <property type="match status" value="1"/>
</dbReference>
<dbReference type="InterPro" id="IPR029058">
    <property type="entry name" value="AB_hydrolase_fold"/>
</dbReference>
<reference evidence="2 3" key="1">
    <citation type="submission" date="2020-12" db="EMBL/GenBank/DDBJ databases">
        <title>Sulforoseuscoccus oceanibium gen. nov., sp. nov., a representative of the phylum Verrucomicrobia with special cytoplasmic membrane, and proposal of Sulforoseuscoccusaceae fam. nov.</title>
        <authorList>
            <person name="Xi F."/>
        </authorList>
    </citation>
    <scope>NUCLEOTIDE SEQUENCE [LARGE SCALE GENOMIC DNA]</scope>
    <source>
        <strain evidence="2 3">T37</strain>
    </source>
</reference>
<dbReference type="EMBL" id="CP066776">
    <property type="protein sequence ID" value="QQL45208.1"/>
    <property type="molecule type" value="Genomic_DNA"/>
</dbReference>
<dbReference type="PANTHER" id="PTHR30383">
    <property type="entry name" value="THIOESTERASE 1/PROTEASE 1/LYSOPHOSPHOLIPASE L1"/>
    <property type="match status" value="1"/>
</dbReference>
<name>A0A6B3L712_9BACT</name>
<protein>
    <recommendedName>
        <fullName evidence="1">SGNH hydrolase-type esterase domain-containing protein</fullName>
    </recommendedName>
</protein>
<dbReference type="AlphaFoldDB" id="A0A6B3L712"/>
<feature type="domain" description="SGNH hydrolase-type esterase" evidence="1">
    <location>
        <begin position="28"/>
        <end position="200"/>
    </location>
</feature>
<dbReference type="SUPFAM" id="SSF53474">
    <property type="entry name" value="alpha/beta-Hydrolases"/>
    <property type="match status" value="1"/>
</dbReference>
<dbReference type="KEGG" id="soa:G3M56_001065"/>
<evidence type="ECO:0000313" key="2">
    <source>
        <dbReference type="EMBL" id="QQL45208.1"/>
    </source>
</evidence>
<feature type="domain" description="SGNH hydrolase-type esterase" evidence="1">
    <location>
        <begin position="515"/>
        <end position="690"/>
    </location>
</feature>
<dbReference type="InterPro" id="IPR036514">
    <property type="entry name" value="SGNH_hydro_sf"/>
</dbReference>
<evidence type="ECO:0000259" key="1">
    <source>
        <dbReference type="Pfam" id="PF13472"/>
    </source>
</evidence>
<proteinExistence type="predicted"/>
<gene>
    <name evidence="2" type="ORF">G3M56_001065</name>
</gene>